<dbReference type="Proteomes" id="UP001152795">
    <property type="component" value="Unassembled WGS sequence"/>
</dbReference>
<name>A0A7D9DEX8_PARCT</name>
<proteinExistence type="predicted"/>
<dbReference type="OrthoDB" id="5981398at2759"/>
<sequence>MSPTTAKRPMLEYDSDIELSEGEEEKFEDDDIQMASSDDFESNSDVEVEAELSEQHTDIDSDVEILGNSSEFDGEWRFIGLAVEDADPVCKRLNGLIKAGKIPKDRIFYKYLSDVVEIFYNPLHPWDSDILEFFSSLSYLGGQRTYNMVRGPMQAGQGPLCANKGGEVNMNLGGLSTETAQKTSGILYTIQCSQTFK</sequence>
<evidence type="ECO:0000313" key="2">
    <source>
        <dbReference type="EMBL" id="CAB3983182.1"/>
    </source>
</evidence>
<dbReference type="EMBL" id="CACRXK020000586">
    <property type="protein sequence ID" value="CAB3983182.1"/>
    <property type="molecule type" value="Genomic_DNA"/>
</dbReference>
<organism evidence="2 3">
    <name type="scientific">Paramuricea clavata</name>
    <name type="common">Red gorgonian</name>
    <name type="synonym">Violescent sea-whip</name>
    <dbReference type="NCBI Taxonomy" id="317549"/>
    <lineage>
        <taxon>Eukaryota</taxon>
        <taxon>Metazoa</taxon>
        <taxon>Cnidaria</taxon>
        <taxon>Anthozoa</taxon>
        <taxon>Octocorallia</taxon>
        <taxon>Malacalcyonacea</taxon>
        <taxon>Plexauridae</taxon>
        <taxon>Paramuricea</taxon>
    </lineage>
</organism>
<gene>
    <name evidence="2" type="ORF">PACLA_8A027482</name>
</gene>
<comment type="caution">
    <text evidence="2">The sequence shown here is derived from an EMBL/GenBank/DDBJ whole genome shotgun (WGS) entry which is preliminary data.</text>
</comment>
<evidence type="ECO:0000313" key="3">
    <source>
        <dbReference type="Proteomes" id="UP001152795"/>
    </source>
</evidence>
<accession>A0A7D9DEX8</accession>
<reference evidence="2" key="1">
    <citation type="submission" date="2020-04" db="EMBL/GenBank/DDBJ databases">
        <authorList>
            <person name="Alioto T."/>
            <person name="Alioto T."/>
            <person name="Gomez Garrido J."/>
        </authorList>
    </citation>
    <scope>NUCLEOTIDE SEQUENCE</scope>
    <source>
        <strain evidence="2">A484AB</strain>
    </source>
</reference>
<evidence type="ECO:0000256" key="1">
    <source>
        <dbReference type="SAM" id="MobiDB-lite"/>
    </source>
</evidence>
<protein>
    <submittedName>
        <fullName evidence="2">Uncharacterized protein</fullName>
    </submittedName>
</protein>
<feature type="compositionally biased region" description="Acidic residues" evidence="1">
    <location>
        <begin position="13"/>
        <end position="46"/>
    </location>
</feature>
<keyword evidence="3" id="KW-1185">Reference proteome</keyword>
<dbReference type="AlphaFoldDB" id="A0A7D9DEX8"/>
<feature type="region of interest" description="Disordered" evidence="1">
    <location>
        <begin position="1"/>
        <end position="46"/>
    </location>
</feature>